<organism evidence="3 4">
    <name type="scientific">Heterodera trifolii</name>
    <dbReference type="NCBI Taxonomy" id="157864"/>
    <lineage>
        <taxon>Eukaryota</taxon>
        <taxon>Metazoa</taxon>
        <taxon>Ecdysozoa</taxon>
        <taxon>Nematoda</taxon>
        <taxon>Chromadorea</taxon>
        <taxon>Rhabditida</taxon>
        <taxon>Tylenchina</taxon>
        <taxon>Tylenchomorpha</taxon>
        <taxon>Tylenchoidea</taxon>
        <taxon>Heteroderidae</taxon>
        <taxon>Heteroderinae</taxon>
        <taxon>Heterodera</taxon>
    </lineage>
</organism>
<evidence type="ECO:0008006" key="5">
    <source>
        <dbReference type="Google" id="ProtNLM"/>
    </source>
</evidence>
<dbReference type="PANTHER" id="PTHR31193:SF1">
    <property type="entry name" value="TRANSMEMBRANE PROTEIN 268"/>
    <property type="match status" value="1"/>
</dbReference>
<sequence>MDIPIGASDRNGHSHLSSFVPPADDPLQATQRVAKPTALLEPVELDELRPIQSQNEVSPQQKAVDERPARENRREGSVKTKQSGNENEVVLTVSETETAVNSSTDIGKKQPKEMKNGNLLTTVYPKDFPFSWISRPTFDVVAMPQILANPQNRLTSAAFGDIVRSVERDSRFVSYALFYSRMVPVWLVFSIVILLAVLASSPMGGLPVMVFAFVWLFMLVLGLLFCALLQKFIVLALRVLVKEINAISQTFRLLVGIQNRGIVFIFYDFDGCREDIARQIRVQQANNLPFSSANCLSDIEITQKADELMLAHAQAYLKALVKHRLRFPTRPSEGVSDFLPRHVAKSHCLCQFVATEHFHKGPQKGLAPWYERMFAVLPSLFFVLAFADLATSARVPSPDCPWPFCLWRRWHWHCAAFHSSRNHWPNAFGCLLRFDFTPTNCQFAYKSSRI</sequence>
<feature type="transmembrane region" description="Helical" evidence="2">
    <location>
        <begin position="205"/>
        <end position="229"/>
    </location>
</feature>
<feature type="compositionally biased region" description="Polar residues" evidence="1">
    <location>
        <begin position="51"/>
        <end position="61"/>
    </location>
</feature>
<protein>
    <recommendedName>
        <fullName evidence="5">Odorant receptor</fullName>
    </recommendedName>
</protein>
<reference evidence="3 4" key="1">
    <citation type="submission" date="2024-10" db="EMBL/GenBank/DDBJ databases">
        <authorList>
            <person name="Kim D."/>
        </authorList>
    </citation>
    <scope>NUCLEOTIDE SEQUENCE [LARGE SCALE GENOMIC DNA]</scope>
    <source>
        <strain evidence="3">BH-2024</strain>
    </source>
</reference>
<keyword evidence="2" id="KW-0812">Transmembrane</keyword>
<dbReference type="PANTHER" id="PTHR31193">
    <property type="entry name" value="TRANSMEMBRANE PROTEIN C9ORF91"/>
    <property type="match status" value="1"/>
</dbReference>
<accession>A0ABD2JLY7</accession>
<dbReference type="EMBL" id="JBICBT010000941">
    <property type="protein sequence ID" value="KAL3091637.1"/>
    <property type="molecule type" value="Genomic_DNA"/>
</dbReference>
<dbReference type="AlphaFoldDB" id="A0ABD2JLY7"/>
<name>A0ABD2JLY7_9BILA</name>
<dbReference type="InterPro" id="IPR028054">
    <property type="entry name" value="DUF4481"/>
</dbReference>
<keyword evidence="2" id="KW-0472">Membrane</keyword>
<evidence type="ECO:0000256" key="2">
    <source>
        <dbReference type="SAM" id="Phobius"/>
    </source>
</evidence>
<proteinExistence type="predicted"/>
<evidence type="ECO:0000313" key="3">
    <source>
        <dbReference type="EMBL" id="KAL3091637.1"/>
    </source>
</evidence>
<evidence type="ECO:0000256" key="1">
    <source>
        <dbReference type="SAM" id="MobiDB-lite"/>
    </source>
</evidence>
<keyword evidence="2" id="KW-1133">Transmembrane helix</keyword>
<feature type="compositionally biased region" description="Basic and acidic residues" evidence="1">
    <location>
        <begin position="63"/>
        <end position="78"/>
    </location>
</feature>
<keyword evidence="4" id="KW-1185">Reference proteome</keyword>
<dbReference type="Proteomes" id="UP001620626">
    <property type="component" value="Unassembled WGS sequence"/>
</dbReference>
<comment type="caution">
    <text evidence="3">The sequence shown here is derived from an EMBL/GenBank/DDBJ whole genome shotgun (WGS) entry which is preliminary data.</text>
</comment>
<feature type="region of interest" description="Disordered" evidence="1">
    <location>
        <begin position="1"/>
        <end position="87"/>
    </location>
</feature>
<evidence type="ECO:0000313" key="4">
    <source>
        <dbReference type="Proteomes" id="UP001620626"/>
    </source>
</evidence>
<feature type="transmembrane region" description="Helical" evidence="2">
    <location>
        <begin position="178"/>
        <end position="199"/>
    </location>
</feature>
<gene>
    <name evidence="3" type="ORF">niasHT_024219</name>
</gene>